<organism evidence="8 9">
    <name type="scientific">Cucurbita moschata</name>
    <name type="common">Winter crookneck squash</name>
    <name type="synonym">Cucurbita pepo var. moschata</name>
    <dbReference type="NCBI Taxonomy" id="3662"/>
    <lineage>
        <taxon>Eukaryota</taxon>
        <taxon>Viridiplantae</taxon>
        <taxon>Streptophyta</taxon>
        <taxon>Embryophyta</taxon>
        <taxon>Tracheophyta</taxon>
        <taxon>Spermatophyta</taxon>
        <taxon>Magnoliopsida</taxon>
        <taxon>eudicotyledons</taxon>
        <taxon>Gunneridae</taxon>
        <taxon>Pentapetalae</taxon>
        <taxon>rosids</taxon>
        <taxon>fabids</taxon>
        <taxon>Cucurbitales</taxon>
        <taxon>Cucurbitaceae</taxon>
        <taxon>Cucurbiteae</taxon>
        <taxon>Cucurbita</taxon>
    </lineage>
</organism>
<keyword evidence="2" id="KW-0812">Transmembrane</keyword>
<evidence type="ECO:0000256" key="6">
    <source>
        <dbReference type="SAM" id="MobiDB-lite"/>
    </source>
</evidence>
<dbReference type="PROSITE" id="PS51775">
    <property type="entry name" value="GTD_BINDING"/>
    <property type="match status" value="1"/>
</dbReference>
<dbReference type="Pfam" id="PF04576">
    <property type="entry name" value="Zein-binding"/>
    <property type="match status" value="1"/>
</dbReference>
<reference evidence="9 10" key="1">
    <citation type="submission" date="2025-04" db="UniProtKB">
        <authorList>
            <consortium name="RefSeq"/>
        </authorList>
    </citation>
    <scope>IDENTIFICATION</scope>
    <source>
        <tissue evidence="9 10">Young leaves</tissue>
    </source>
</reference>
<dbReference type="PANTHER" id="PTHR31422:SF1">
    <property type="entry name" value="GTD-BINDING DOMAIN-CONTAINING PROTEIN"/>
    <property type="match status" value="1"/>
</dbReference>
<evidence type="ECO:0000259" key="7">
    <source>
        <dbReference type="PROSITE" id="PS51775"/>
    </source>
</evidence>
<dbReference type="RefSeq" id="XP_022922100.1">
    <property type="nucleotide sequence ID" value="XM_023066332.1"/>
</dbReference>
<keyword evidence="4" id="KW-0472">Membrane</keyword>
<dbReference type="GO" id="GO:0016020">
    <property type="term" value="C:membrane"/>
    <property type="evidence" value="ECO:0007669"/>
    <property type="project" value="UniProtKB-SubCell"/>
</dbReference>
<dbReference type="GeneID" id="111430151"/>
<dbReference type="AlphaFoldDB" id="A0A6J1E2D9"/>
<evidence type="ECO:0000256" key="4">
    <source>
        <dbReference type="ARBA" id="ARBA00023136"/>
    </source>
</evidence>
<proteinExistence type="predicted"/>
<dbReference type="KEGG" id="cmos:111430151"/>
<evidence type="ECO:0000256" key="5">
    <source>
        <dbReference type="SAM" id="Coils"/>
    </source>
</evidence>
<gene>
    <name evidence="9 10" type="primary">LOC111430151</name>
</gene>
<evidence type="ECO:0000256" key="2">
    <source>
        <dbReference type="ARBA" id="ARBA00022692"/>
    </source>
</evidence>
<evidence type="ECO:0000313" key="9">
    <source>
        <dbReference type="RefSeq" id="XP_022922099.1"/>
    </source>
</evidence>
<dbReference type="InterPro" id="IPR007656">
    <property type="entry name" value="GTD-bd"/>
</dbReference>
<evidence type="ECO:0000256" key="1">
    <source>
        <dbReference type="ARBA" id="ARBA00004370"/>
    </source>
</evidence>
<evidence type="ECO:0000313" key="8">
    <source>
        <dbReference type="Proteomes" id="UP000504609"/>
    </source>
</evidence>
<sequence length="423" mass="47904">MAESGSETEMERVKEGHGGGQQLLQTLYSELDKEREASATAASEALSMILRLQGEKAALKMEASQYQRMAEEKLCHTQEYLAGFEDMIYQKEMEIASLEFQVQAYRYKLLSLDCPDLGSCEPRFADKFLLQNKDLVTKGVTNGEIGVSGYVRRAQSLPLTQLDELYYRKSVAEMERFEILTPDSCPSIVERSNCCSSKPIEMLDEQIKEISDSKGSGEDRSKSLNGGSVVCHSRIQDHPDVVSPKSCGLSTVQDIFEIPEANQACQTRIKPQEKSIFEGENRLGKPDPVLIEPFKQHHKDVEQTRTKKASSCKSQKNKPSKVRKVKAVGSSTIPVQEQIDEIVAESQPFQQLCRATYQLEQNIDSIRQEISSAKVEEMKLLKEIQEQLNSIQSEMRSLKTEQRPKPDNSMFDLLQEAMVYFWF</sequence>
<comment type="subcellular location">
    <subcellularLocation>
        <location evidence="1">Membrane</location>
    </subcellularLocation>
</comment>
<protein>
    <submittedName>
        <fullName evidence="9 10">Uncharacterized protein LOC111430151</fullName>
    </submittedName>
</protein>
<feature type="compositionally biased region" description="Basic residues" evidence="6">
    <location>
        <begin position="306"/>
        <end position="321"/>
    </location>
</feature>
<name>A0A6J1E2D9_CUCMO</name>
<evidence type="ECO:0000313" key="10">
    <source>
        <dbReference type="RefSeq" id="XP_022922100.1"/>
    </source>
</evidence>
<feature type="domain" description="GTD-binding" evidence="7">
    <location>
        <begin position="8"/>
        <end position="106"/>
    </location>
</feature>
<evidence type="ECO:0000256" key="3">
    <source>
        <dbReference type="ARBA" id="ARBA00022989"/>
    </source>
</evidence>
<keyword evidence="3" id="KW-1133">Transmembrane helix</keyword>
<dbReference type="GO" id="GO:0080115">
    <property type="term" value="F:myosin XI tail binding"/>
    <property type="evidence" value="ECO:0007669"/>
    <property type="project" value="UniProtKB-ARBA"/>
</dbReference>
<dbReference type="PANTHER" id="PTHR31422">
    <property type="entry name" value="BNAANNG28530D PROTEIN"/>
    <property type="match status" value="1"/>
</dbReference>
<dbReference type="RefSeq" id="XP_022922099.1">
    <property type="nucleotide sequence ID" value="XM_023066331.1"/>
</dbReference>
<keyword evidence="8" id="KW-1185">Reference proteome</keyword>
<feature type="coiled-coil region" evidence="5">
    <location>
        <begin position="374"/>
        <end position="401"/>
    </location>
</feature>
<feature type="region of interest" description="Disordered" evidence="6">
    <location>
        <begin position="298"/>
        <end position="321"/>
    </location>
</feature>
<accession>A0A6J1E2D9</accession>
<keyword evidence="5" id="KW-0175">Coiled coil</keyword>
<dbReference type="Proteomes" id="UP000504609">
    <property type="component" value="Unplaced"/>
</dbReference>